<dbReference type="Proteomes" id="UP000262072">
    <property type="component" value="Unassembled WGS sequence"/>
</dbReference>
<organism evidence="2 3">
    <name type="scientific">Trichococcus shcherbakoviae</name>
    <dbReference type="NCBI Taxonomy" id="2094020"/>
    <lineage>
        <taxon>Bacteria</taxon>
        <taxon>Bacillati</taxon>
        <taxon>Bacillota</taxon>
        <taxon>Bacilli</taxon>
        <taxon>Lactobacillales</taxon>
        <taxon>Carnobacteriaceae</taxon>
        <taxon>Trichococcus</taxon>
    </lineage>
</organism>
<dbReference type="InterPro" id="IPR004676">
    <property type="entry name" value="Cd-R_transporter"/>
</dbReference>
<proteinExistence type="predicted"/>
<dbReference type="AlphaFoldDB" id="A0A383TIP3"/>
<dbReference type="EMBL" id="UNRR01000027">
    <property type="protein sequence ID" value="SYZ79321.1"/>
    <property type="molecule type" value="Genomic_DNA"/>
</dbReference>
<protein>
    <submittedName>
        <fullName evidence="2">Cadmium resistance transporter</fullName>
    </submittedName>
</protein>
<reference evidence="3" key="1">
    <citation type="submission" date="2018-05" db="EMBL/GenBank/DDBJ databases">
        <authorList>
            <person name="Strepis N."/>
        </authorList>
    </citation>
    <scope>NUCLEOTIDE SEQUENCE [LARGE SCALE GENOMIC DNA]</scope>
</reference>
<feature type="transmembrane region" description="Helical" evidence="1">
    <location>
        <begin position="67"/>
        <end position="86"/>
    </location>
</feature>
<evidence type="ECO:0000313" key="3">
    <source>
        <dbReference type="Proteomes" id="UP000262072"/>
    </source>
</evidence>
<sequence length="202" mass="22697">MVQTIVSALVVYISTNIDYFLILMVIFSQNDSRKRMKGIVAGQYLGMGIIVTFSIFAAYIINLIPQAWVIGLLGLIPLFLGIRVALKREEREDEDVFEKKEARGANQLLWAVALITIASGGDNLGIYIPYFTSLTWPETMVTLIIFVVSIAILCYISYRLSKITLISEIIEKYQRMIVSLVFVGLGIYIMVENGTIQTLVGW</sequence>
<accession>A0A383TIP3</accession>
<dbReference type="RefSeq" id="WP_119093548.1">
    <property type="nucleotide sequence ID" value="NZ_UNRR01000027.1"/>
</dbReference>
<gene>
    <name evidence="2" type="ORF">TART1_2148</name>
</gene>
<dbReference type="Pfam" id="PF03596">
    <property type="entry name" value="Cad"/>
    <property type="match status" value="1"/>
</dbReference>
<dbReference type="NCBIfam" id="TIGR00779">
    <property type="entry name" value="cad"/>
    <property type="match status" value="1"/>
</dbReference>
<evidence type="ECO:0000313" key="2">
    <source>
        <dbReference type="EMBL" id="SYZ79321.1"/>
    </source>
</evidence>
<keyword evidence="1" id="KW-1133">Transmembrane helix</keyword>
<dbReference type="OrthoDB" id="7995400at2"/>
<name>A0A383TIP3_9LACT</name>
<feature type="transmembrane region" description="Helical" evidence="1">
    <location>
        <begin position="6"/>
        <end position="27"/>
    </location>
</feature>
<feature type="transmembrane region" description="Helical" evidence="1">
    <location>
        <begin position="39"/>
        <end position="61"/>
    </location>
</feature>
<evidence type="ECO:0000256" key="1">
    <source>
        <dbReference type="SAM" id="Phobius"/>
    </source>
</evidence>
<keyword evidence="1" id="KW-0472">Membrane</keyword>
<feature type="transmembrane region" description="Helical" evidence="1">
    <location>
        <begin position="107"/>
        <end position="128"/>
    </location>
</feature>
<feature type="transmembrane region" description="Helical" evidence="1">
    <location>
        <begin position="173"/>
        <end position="191"/>
    </location>
</feature>
<keyword evidence="1" id="KW-0812">Transmembrane</keyword>
<feature type="transmembrane region" description="Helical" evidence="1">
    <location>
        <begin position="140"/>
        <end position="161"/>
    </location>
</feature>